<evidence type="ECO:0000256" key="1">
    <source>
        <dbReference type="ARBA" id="ARBA00010641"/>
    </source>
</evidence>
<evidence type="ECO:0000313" key="8">
    <source>
        <dbReference type="EMBL" id="GCL43656.1"/>
    </source>
</evidence>
<dbReference type="SUPFAM" id="SSF88946">
    <property type="entry name" value="Sigma2 domain of RNA polymerase sigma factors"/>
    <property type="match status" value="1"/>
</dbReference>
<evidence type="ECO:0000259" key="7">
    <source>
        <dbReference type="Pfam" id="PF08281"/>
    </source>
</evidence>
<keyword evidence="5" id="KW-0804">Transcription</keyword>
<feature type="domain" description="RNA polymerase sigma factor 70 region 4 type 2" evidence="7">
    <location>
        <begin position="122"/>
        <end position="167"/>
    </location>
</feature>
<accession>A0A480AHT9</accession>
<dbReference type="InterPro" id="IPR013249">
    <property type="entry name" value="RNA_pol_sigma70_r4_t2"/>
</dbReference>
<keyword evidence="4" id="KW-0238">DNA-binding</keyword>
<dbReference type="Gene3D" id="1.10.10.10">
    <property type="entry name" value="Winged helix-like DNA-binding domain superfamily/Winged helix DNA-binding domain"/>
    <property type="match status" value="1"/>
</dbReference>
<dbReference type="PANTHER" id="PTHR43133">
    <property type="entry name" value="RNA POLYMERASE ECF-TYPE SIGMA FACTO"/>
    <property type="match status" value="1"/>
</dbReference>
<dbReference type="PANTHER" id="PTHR43133:SF8">
    <property type="entry name" value="RNA POLYMERASE SIGMA FACTOR HI_1459-RELATED"/>
    <property type="match status" value="1"/>
</dbReference>
<dbReference type="InterPro" id="IPR013325">
    <property type="entry name" value="RNA_pol_sigma_r2"/>
</dbReference>
<gene>
    <name evidence="8" type="ORF">NIES80_33740</name>
</gene>
<proteinExistence type="inferred from homology"/>
<feature type="domain" description="RNA polymerase sigma-70 region 2" evidence="6">
    <location>
        <begin position="17"/>
        <end position="84"/>
    </location>
</feature>
<protein>
    <submittedName>
        <fullName evidence="8">ECF subfamily RNA polymerase sigma-24 factor</fullName>
    </submittedName>
</protein>
<dbReference type="EMBL" id="BJCF01000047">
    <property type="protein sequence ID" value="GCL43656.1"/>
    <property type="molecule type" value="Genomic_DNA"/>
</dbReference>
<dbReference type="NCBIfam" id="TIGR02937">
    <property type="entry name" value="sigma70-ECF"/>
    <property type="match status" value="1"/>
</dbReference>
<name>A0A480AHT9_9CYAN</name>
<dbReference type="InterPro" id="IPR039425">
    <property type="entry name" value="RNA_pol_sigma-70-like"/>
</dbReference>
<evidence type="ECO:0000259" key="6">
    <source>
        <dbReference type="Pfam" id="PF04542"/>
    </source>
</evidence>
<dbReference type="GO" id="GO:0006352">
    <property type="term" value="P:DNA-templated transcription initiation"/>
    <property type="evidence" value="ECO:0007669"/>
    <property type="project" value="InterPro"/>
</dbReference>
<dbReference type="GO" id="GO:0016987">
    <property type="term" value="F:sigma factor activity"/>
    <property type="evidence" value="ECO:0007669"/>
    <property type="project" value="UniProtKB-KW"/>
</dbReference>
<dbReference type="Pfam" id="PF04542">
    <property type="entry name" value="Sigma70_r2"/>
    <property type="match status" value="1"/>
</dbReference>
<dbReference type="InterPro" id="IPR014284">
    <property type="entry name" value="RNA_pol_sigma-70_dom"/>
</dbReference>
<dbReference type="OrthoDB" id="7193272at2"/>
<dbReference type="InterPro" id="IPR007627">
    <property type="entry name" value="RNA_pol_sigma70_r2"/>
</dbReference>
<dbReference type="GO" id="GO:0003677">
    <property type="term" value="F:DNA binding"/>
    <property type="evidence" value="ECO:0007669"/>
    <property type="project" value="UniProtKB-KW"/>
</dbReference>
<evidence type="ECO:0000256" key="3">
    <source>
        <dbReference type="ARBA" id="ARBA00023082"/>
    </source>
</evidence>
<dbReference type="Pfam" id="PF08281">
    <property type="entry name" value="Sigma70_r4_2"/>
    <property type="match status" value="1"/>
</dbReference>
<dbReference type="AlphaFoldDB" id="A0A480AHT9"/>
<evidence type="ECO:0000313" key="9">
    <source>
        <dbReference type="Proteomes" id="UP000299367"/>
    </source>
</evidence>
<evidence type="ECO:0000256" key="2">
    <source>
        <dbReference type="ARBA" id="ARBA00023015"/>
    </source>
</evidence>
<organism evidence="8 9">
    <name type="scientific">Dolichospermum planctonicum</name>
    <dbReference type="NCBI Taxonomy" id="136072"/>
    <lineage>
        <taxon>Bacteria</taxon>
        <taxon>Bacillati</taxon>
        <taxon>Cyanobacteriota</taxon>
        <taxon>Cyanophyceae</taxon>
        <taxon>Nostocales</taxon>
        <taxon>Aphanizomenonaceae</taxon>
        <taxon>Dolichospermum</taxon>
    </lineage>
</organism>
<dbReference type="InterPro" id="IPR013324">
    <property type="entry name" value="RNA_pol_sigma_r3/r4-like"/>
</dbReference>
<evidence type="ECO:0000256" key="5">
    <source>
        <dbReference type="ARBA" id="ARBA00023163"/>
    </source>
</evidence>
<evidence type="ECO:0000256" key="4">
    <source>
        <dbReference type="ARBA" id="ARBA00023125"/>
    </source>
</evidence>
<dbReference type="SUPFAM" id="SSF88659">
    <property type="entry name" value="Sigma3 and sigma4 domains of RNA polymerase sigma factors"/>
    <property type="match status" value="1"/>
</dbReference>
<keyword evidence="3" id="KW-0731">Sigma factor</keyword>
<comment type="caution">
    <text evidence="8">The sequence shown here is derived from an EMBL/GenBank/DDBJ whole genome shotgun (WGS) entry which is preliminary data.</text>
</comment>
<dbReference type="InterPro" id="IPR036388">
    <property type="entry name" value="WH-like_DNA-bd_sf"/>
</dbReference>
<dbReference type="Proteomes" id="UP000299367">
    <property type="component" value="Unassembled WGS sequence"/>
</dbReference>
<keyword evidence="2" id="KW-0805">Transcription regulation</keyword>
<dbReference type="RefSeq" id="WP_137909114.1">
    <property type="nucleotide sequence ID" value="NZ_BJCF01000047.1"/>
</dbReference>
<comment type="similarity">
    <text evidence="1">Belongs to the sigma-70 factor family. ECF subfamily.</text>
</comment>
<sequence>MSAHDFYLFSNETFWTLWQEHQNYLYRCCVKWMGSSADAEDALSQAMFKAHEKIRNFSGNIKSFKAWLTQVTHNVCMDIYRKDDQRAKQVESWEFQEELVSHEETPILLTTQEELENFFEVVIDELPSRLRETFILHFKEQLSYQEIGEKLNIAYDNVRKRISQARAILKQRYHQDFLGEENRYSTDLQSFRSQVASQSRTRNKSENMIKRKVDIDDTSVLSDQLEIVPIVEQEKSEPAVTVSPLMVVDVQSNLNREVEEIEKKSAVNEEYVLIKIRDFWQWGNLEKIVQLNHKLNWGKSLINERIKDILLVFNRYLI</sequence>
<dbReference type="Gene3D" id="1.10.1740.10">
    <property type="match status" value="1"/>
</dbReference>
<dbReference type="CDD" id="cd06171">
    <property type="entry name" value="Sigma70_r4"/>
    <property type="match status" value="1"/>
</dbReference>
<reference evidence="9" key="1">
    <citation type="submission" date="2019-02" db="EMBL/GenBank/DDBJ databases">
        <title>Draft genome sequence of Dolichospermum planctonicum NIES-80.</title>
        <authorList>
            <person name="Yamaguchi H."/>
            <person name="Suzuki S."/>
            <person name="Kawachi M."/>
        </authorList>
    </citation>
    <scope>NUCLEOTIDE SEQUENCE [LARGE SCALE GENOMIC DNA]</scope>
    <source>
        <strain evidence="9">NIES-80</strain>
    </source>
</reference>